<dbReference type="InterPro" id="IPR001647">
    <property type="entry name" value="HTH_TetR"/>
</dbReference>
<evidence type="ECO:0000259" key="5">
    <source>
        <dbReference type="PROSITE" id="PS50977"/>
    </source>
</evidence>
<evidence type="ECO:0000313" key="7">
    <source>
        <dbReference type="Proteomes" id="UP001323798"/>
    </source>
</evidence>
<keyword evidence="2" id="KW-0503">Monooxygenase</keyword>
<sequence length="338" mass="36297">MLIISDLVGRRNCGVDTHDLGAPCHSTFRNAAGHVRADVRIPDDVVERYGGGFIGMLRPDLYRRMLAALPEGMLHVHTEVAEIADRGDHVELTLKGGSTVRTPLLVGADGIDSTVRTHVWGASPKREHRLQIIGGYCPMSDVAPSASSIREPQQARSRASWLRVVAAGRDLLAEGGYDALTISEVCRRAGVTAPSIYARVDGRAGLLRAVYEDVMQDVVASEDELFGSTEPSVAGAVGAAATVFDRHSALMGAIIRQAVEDPWLLSHGAMTSRRLRSRIAGALHARSAEAAASAARVVYEACVFRTIYGPTFWSDEPETLDEFCARLTRVAEGVLGDG</sequence>
<dbReference type="PANTHER" id="PTHR13789:SF309">
    <property type="entry name" value="PUTATIVE (AFU_ORTHOLOGUE AFUA_6G14510)-RELATED"/>
    <property type="match status" value="1"/>
</dbReference>
<proteinExistence type="predicted"/>
<keyword evidence="7" id="KW-1185">Reference proteome</keyword>
<keyword evidence="3 4" id="KW-0238">DNA-binding</keyword>
<dbReference type="InterPro" id="IPR050493">
    <property type="entry name" value="FAD-dep_Monooxygenase_BioMet"/>
</dbReference>
<feature type="DNA-binding region" description="H-T-H motif" evidence="4">
    <location>
        <begin position="181"/>
        <end position="200"/>
    </location>
</feature>
<feature type="domain" description="HTH tetR-type" evidence="5">
    <location>
        <begin position="158"/>
        <end position="218"/>
    </location>
</feature>
<protein>
    <submittedName>
        <fullName evidence="6">TetR family transcriptional regulator</fullName>
    </submittedName>
</protein>
<evidence type="ECO:0000256" key="3">
    <source>
        <dbReference type="ARBA" id="ARBA00023125"/>
    </source>
</evidence>
<name>A0ABZ0SMU8_9MICO</name>
<reference evidence="6 7" key="1">
    <citation type="submission" date="2023-11" db="EMBL/GenBank/DDBJ databases">
        <title>Genome sequence of Microbacterium rhizosphaerae KACC 19337.</title>
        <authorList>
            <person name="Choi H."/>
            <person name="Kim S."/>
            <person name="Kim Y."/>
            <person name="Kwon S.-W."/>
            <person name="Heo J."/>
        </authorList>
    </citation>
    <scope>NUCLEOTIDE SEQUENCE [LARGE SCALE GENOMIC DNA]</scope>
    <source>
        <strain evidence="6 7">KACC 19337</strain>
    </source>
</reference>
<evidence type="ECO:0000313" key="6">
    <source>
        <dbReference type="EMBL" id="WPR89586.1"/>
    </source>
</evidence>
<dbReference type="SUPFAM" id="SSF46689">
    <property type="entry name" value="Homeodomain-like"/>
    <property type="match status" value="1"/>
</dbReference>
<accession>A0ABZ0SMU8</accession>
<dbReference type="EMBL" id="CP139368">
    <property type="protein sequence ID" value="WPR89586.1"/>
    <property type="molecule type" value="Genomic_DNA"/>
</dbReference>
<dbReference type="InterPro" id="IPR036188">
    <property type="entry name" value="FAD/NAD-bd_sf"/>
</dbReference>
<evidence type="ECO:0000256" key="1">
    <source>
        <dbReference type="ARBA" id="ARBA00023002"/>
    </source>
</evidence>
<dbReference type="Pfam" id="PF00440">
    <property type="entry name" value="TetR_N"/>
    <property type="match status" value="1"/>
</dbReference>
<gene>
    <name evidence="6" type="ORF">SM116_17790</name>
</gene>
<dbReference type="Gene3D" id="1.10.357.10">
    <property type="entry name" value="Tetracycline Repressor, domain 2"/>
    <property type="match status" value="1"/>
</dbReference>
<dbReference type="InterPro" id="IPR009057">
    <property type="entry name" value="Homeodomain-like_sf"/>
</dbReference>
<dbReference type="PANTHER" id="PTHR13789">
    <property type="entry name" value="MONOOXYGENASE"/>
    <property type="match status" value="1"/>
</dbReference>
<evidence type="ECO:0000256" key="4">
    <source>
        <dbReference type="PROSITE-ProRule" id="PRU00335"/>
    </source>
</evidence>
<dbReference type="SUPFAM" id="SSF51905">
    <property type="entry name" value="FAD/NAD(P)-binding domain"/>
    <property type="match status" value="1"/>
</dbReference>
<dbReference type="Proteomes" id="UP001323798">
    <property type="component" value="Chromosome"/>
</dbReference>
<evidence type="ECO:0000256" key="2">
    <source>
        <dbReference type="ARBA" id="ARBA00023033"/>
    </source>
</evidence>
<keyword evidence="1" id="KW-0560">Oxidoreductase</keyword>
<organism evidence="6 7">
    <name type="scientific">Microbacterium rhizosphaerae</name>
    <dbReference type="NCBI Taxonomy" id="1678237"/>
    <lineage>
        <taxon>Bacteria</taxon>
        <taxon>Bacillati</taxon>
        <taxon>Actinomycetota</taxon>
        <taxon>Actinomycetes</taxon>
        <taxon>Micrococcales</taxon>
        <taxon>Microbacteriaceae</taxon>
        <taxon>Microbacterium</taxon>
    </lineage>
</organism>
<dbReference type="RefSeq" id="WP_320942300.1">
    <property type="nucleotide sequence ID" value="NZ_BAABEU010000003.1"/>
</dbReference>
<dbReference type="PROSITE" id="PS50977">
    <property type="entry name" value="HTH_TETR_2"/>
    <property type="match status" value="1"/>
</dbReference>
<dbReference type="Gene3D" id="3.50.50.60">
    <property type="entry name" value="FAD/NAD(P)-binding domain"/>
    <property type="match status" value="1"/>
</dbReference>